<dbReference type="InterPro" id="IPR036595">
    <property type="entry name" value="A-macroglobulin_rcpt-bd_sf"/>
</dbReference>
<dbReference type="InterPro" id="IPR009048">
    <property type="entry name" value="A-macroglobulin_rcpt-bd"/>
</dbReference>
<evidence type="ECO:0000313" key="8">
    <source>
        <dbReference type="Proteomes" id="UP001295444"/>
    </source>
</evidence>
<evidence type="ECO:0000259" key="6">
    <source>
        <dbReference type="PROSITE" id="PS50189"/>
    </source>
</evidence>
<comment type="subcellular location">
    <subcellularLocation>
        <location evidence="1">Secreted</location>
    </subcellularLocation>
</comment>
<dbReference type="Gene3D" id="2.60.40.1930">
    <property type="match status" value="2"/>
</dbReference>
<evidence type="ECO:0000259" key="5">
    <source>
        <dbReference type="PROSITE" id="PS01178"/>
    </source>
</evidence>
<dbReference type="FunFam" id="2.60.40.1940:FF:000001">
    <property type="entry name" value="Complement component C3"/>
    <property type="match status" value="1"/>
</dbReference>
<feature type="domain" description="NTR" evidence="6">
    <location>
        <begin position="1344"/>
        <end position="1488"/>
    </location>
</feature>
<sequence>MRKSVTFEILTPSNVTVFRDSRVPDSNGIISMNYKLPEIVEFGAWSISANYDDTPLQNHTTNFEVKEYVLPIFEVKLLPRNNFLYVDDETFELEITANYLYGEPVYGMAFVLFGVKKNDEKTVITKSLRTDEIVDGKGSSELKREHLVEIFKDPKDMKSYRLFVTVTVITQSGTDLVEAELDDIYIVESPYKVLFTKTSKYFKPGMTFDLTLFVSNPDGSPASNIPVVVNSGEARGVTSDDGTTKIRLNSGANERTLHVTAKTEYRGLTPARQATATMTFTAYRSLAAAPNYLHIGVSIERENILLSFTINNDQNSFDYFTYMIMNKGRIALVGRQSRGPGQNLVSKTLSISEDFIPSFRIVAYYVVKSGIVDEIVSDSVWVKVSDRCMGTLKLEANSDRDKMIQSPDSTMSIKVTADHKASVALVAVDKGVFVLNKKFKLTQRKVWDNVDRFDIGCTPGGGADSVGVFYDAGLALETNIGMTTPSRTDQFCEVPKQRKRRSTAALIQAKTTKASIYKGLEKQCCLDGMKDNPMGHSCERRSAFIQEKKPCVDAFLDCCNYMKKKREIERELKGDDVLARSIENEDYFTENDIEVRSDFRESFLWKVEQMTDKPNIDNLSSKAVRVNLPSSITTWEVLAVSLSENKGICVSQPYDILVMKKFFIDLRLPYSVVRNEQVEIRAVVYNYAANDMKIRVQLTYSTKFCSLSTSRRAYQQDVEVRSASSNVASFVIIPLVLGLHDIEVKAVFIKDGISDGVRKKLKVVPEGVRRTVVLKNLVLDPKGKTQMEDVPALKGRSLVPDTDILTLVTFQGSPISEMLEDAIDGSKLGHLIIAPGGCGEQNMVKMTKCVIVTRYLDATGQWDRVGVDRRKKAIDYIQQGYTTEQVYRKDDGSYAIFKRSKSSTWLTAYVVKVFAMASEMVYIDKGDMCGSVRWLILNRQKPDGLFKDETVVSEQYLTGGLEGSTDPESALTAFVLIAMLESKGICASEVNNLQFAINQASNFLLSRYNSLRSPYSVAITSYALALAGRLDNVNVLLSVSTDKTHWIQPDSDLVTLEATGYALLALLQLKQFHLTDAIVQWINERRFYGVPYSSTQETIIMLQALSEYQKVFPPPEDLSLDVTFTLPGRSQQTTYRVNKINALLSRSDESKINGDFRVQAKGKGQATMLVTAMYYEITTEKEKECNTFFLSVTTAKDEEANLPKGAEQALSVNICYRHLKEMPATMSILDISMMTGFSPDVNSLNRLMDGVDKYISRYELDKGVVDKSNLLIYLNGVSRTEDTCIKITLFQHFKVGLIQPGSVTLYDYYNPKSRCTKFYHVNEDSKLLGKICKGEECRCAEGNCVRQQKGTEEITALYRYEQACAVGVDYVYKATPEEVKTQDNYNTYVMKILEIFKAGTDIVEPEDKRDFISHVKCKDLLDLKTGKNYLMWGVSTDLWQTKSGYSYIVGNETWVEWWPTDIECQDRKNQKQCDDYFELSETLSDFGCSS</sequence>
<dbReference type="Proteomes" id="UP001295444">
    <property type="component" value="Chromosome 03"/>
</dbReference>
<protein>
    <submittedName>
        <fullName evidence="7">Complement C3</fullName>
    </submittedName>
</protein>
<dbReference type="Gene3D" id="1.20.91.20">
    <property type="entry name" value="Anaphylotoxins (complement system)"/>
    <property type="match status" value="1"/>
</dbReference>
<dbReference type="Pfam" id="PF01759">
    <property type="entry name" value="NTR"/>
    <property type="match status" value="1"/>
</dbReference>
<proteinExistence type="predicted"/>
<dbReference type="InterPro" id="IPR018933">
    <property type="entry name" value="Netrin_module_non-TIMP"/>
</dbReference>
<dbReference type="Pfam" id="PF07677">
    <property type="entry name" value="A2M_recep"/>
    <property type="match status" value="1"/>
</dbReference>
<keyword evidence="2" id="KW-0964">Secreted</keyword>
<evidence type="ECO:0000256" key="1">
    <source>
        <dbReference type="ARBA" id="ARBA00004613"/>
    </source>
</evidence>
<evidence type="ECO:0000256" key="2">
    <source>
        <dbReference type="ARBA" id="ARBA00022525"/>
    </source>
</evidence>
<dbReference type="InterPro" id="IPR047565">
    <property type="entry name" value="Alpha-macroglob_thiol-ester_cl"/>
</dbReference>
<dbReference type="InterPro" id="IPR048848">
    <property type="entry name" value="C3_CUB2"/>
</dbReference>
<dbReference type="InterPro" id="IPR008993">
    <property type="entry name" value="TIMP-like_OB-fold"/>
</dbReference>
<dbReference type="Gene3D" id="2.60.40.1940">
    <property type="match status" value="1"/>
</dbReference>
<dbReference type="PANTHER" id="PTHR11412">
    <property type="entry name" value="MACROGLOBULIN / COMPLEMENT"/>
    <property type="match status" value="1"/>
</dbReference>
<dbReference type="PANTHER" id="PTHR11412:SF81">
    <property type="entry name" value="COMPLEMENT C3"/>
    <property type="match status" value="1"/>
</dbReference>
<reference evidence="7" key="1">
    <citation type="submission" date="2022-03" db="EMBL/GenBank/DDBJ databases">
        <authorList>
            <person name="Alioto T."/>
            <person name="Alioto T."/>
            <person name="Gomez Garrido J."/>
        </authorList>
    </citation>
    <scope>NUCLEOTIDE SEQUENCE</scope>
</reference>
<dbReference type="SUPFAM" id="SSF50242">
    <property type="entry name" value="TIMP-like"/>
    <property type="match status" value="1"/>
</dbReference>
<dbReference type="SMART" id="SM01360">
    <property type="entry name" value="A2M"/>
    <property type="match status" value="1"/>
</dbReference>
<evidence type="ECO:0000256" key="4">
    <source>
        <dbReference type="ARBA" id="ARBA00023157"/>
    </source>
</evidence>
<keyword evidence="3" id="KW-0882">Thioester bond</keyword>
<feature type="domain" description="Anaphylatoxin-like" evidence="5">
    <location>
        <begin position="524"/>
        <end position="559"/>
    </location>
</feature>
<dbReference type="SUPFAM" id="SSF48239">
    <property type="entry name" value="Terpenoid cyclases/Protein prenyltransferases"/>
    <property type="match status" value="1"/>
</dbReference>
<dbReference type="InterPro" id="IPR008930">
    <property type="entry name" value="Terpenoid_cyclase/PrenylTrfase"/>
</dbReference>
<dbReference type="Gene3D" id="1.50.10.20">
    <property type="match status" value="1"/>
</dbReference>
<dbReference type="Pfam" id="PF01821">
    <property type="entry name" value="ANATO"/>
    <property type="match status" value="1"/>
</dbReference>
<dbReference type="Pfam" id="PF00207">
    <property type="entry name" value="A2M"/>
    <property type="match status" value="1"/>
</dbReference>
<dbReference type="Gene3D" id="6.20.50.160">
    <property type="match status" value="1"/>
</dbReference>
<dbReference type="InterPro" id="IPR011626">
    <property type="entry name" value="Alpha-macroglobulin_TED"/>
</dbReference>
<dbReference type="EMBL" id="OW240914">
    <property type="protein sequence ID" value="CAH2272772.1"/>
    <property type="molecule type" value="Genomic_DNA"/>
</dbReference>
<dbReference type="Gene3D" id="1.20.50.70">
    <property type="match status" value="1"/>
</dbReference>
<dbReference type="InterPro" id="IPR018081">
    <property type="entry name" value="Anaphylatoxin_comp_syst"/>
</dbReference>
<dbReference type="SMART" id="SM01419">
    <property type="entry name" value="Thiol-ester_cl"/>
    <property type="match status" value="1"/>
</dbReference>
<dbReference type="SMART" id="SM00643">
    <property type="entry name" value="C345C"/>
    <property type="match status" value="1"/>
</dbReference>
<dbReference type="SMART" id="SM01361">
    <property type="entry name" value="A2M_recep"/>
    <property type="match status" value="1"/>
</dbReference>
<dbReference type="InterPro" id="IPR041555">
    <property type="entry name" value="MG3"/>
</dbReference>
<dbReference type="GO" id="GO:0005615">
    <property type="term" value="C:extracellular space"/>
    <property type="evidence" value="ECO:0007669"/>
    <property type="project" value="InterPro"/>
</dbReference>
<organism evidence="7 8">
    <name type="scientific">Pelobates cultripes</name>
    <name type="common">Western spadefoot toad</name>
    <dbReference type="NCBI Taxonomy" id="61616"/>
    <lineage>
        <taxon>Eukaryota</taxon>
        <taxon>Metazoa</taxon>
        <taxon>Chordata</taxon>
        <taxon>Craniata</taxon>
        <taxon>Vertebrata</taxon>
        <taxon>Euteleostomi</taxon>
        <taxon>Amphibia</taxon>
        <taxon>Batrachia</taxon>
        <taxon>Anura</taxon>
        <taxon>Pelobatoidea</taxon>
        <taxon>Pelobatidae</taxon>
        <taxon>Pelobates</taxon>
    </lineage>
</organism>
<dbReference type="InterPro" id="IPR040839">
    <property type="entry name" value="MG4"/>
</dbReference>
<dbReference type="PROSITE" id="PS00477">
    <property type="entry name" value="ALPHA_2_MACROGLOBULIN"/>
    <property type="match status" value="1"/>
</dbReference>
<dbReference type="Gene3D" id="2.60.120.1540">
    <property type="match status" value="1"/>
</dbReference>
<dbReference type="Gene3D" id="2.60.40.10">
    <property type="entry name" value="Immunoglobulins"/>
    <property type="match status" value="2"/>
</dbReference>
<dbReference type="FunFam" id="2.40.50.120:FF:000013">
    <property type="entry name" value="Complement C3"/>
    <property type="match status" value="1"/>
</dbReference>
<dbReference type="InterPro" id="IPR050473">
    <property type="entry name" value="A2M/Complement_sys"/>
</dbReference>
<dbReference type="SUPFAM" id="SSF47686">
    <property type="entry name" value="Anaphylotoxins (complement system)"/>
    <property type="match status" value="1"/>
</dbReference>
<dbReference type="InterPro" id="IPR001599">
    <property type="entry name" value="Macroglobln_a2"/>
</dbReference>
<dbReference type="CDD" id="cd02896">
    <property type="entry name" value="complement_C3_C4_C5"/>
    <property type="match status" value="1"/>
</dbReference>
<dbReference type="Gene3D" id="2.20.130.20">
    <property type="match status" value="1"/>
</dbReference>
<dbReference type="SUPFAM" id="SSF49410">
    <property type="entry name" value="Alpha-macroglobulin receptor domain"/>
    <property type="match status" value="1"/>
</dbReference>
<gene>
    <name evidence="7" type="ORF">PECUL_23A033919</name>
</gene>
<name>A0AAD1RJ35_PELCU</name>
<accession>A0AAD1RJ35</accession>
<dbReference type="Pfam" id="PF17789">
    <property type="entry name" value="MG4"/>
    <property type="match status" value="1"/>
</dbReference>
<dbReference type="InterPro" id="IPR001134">
    <property type="entry name" value="Netrin_domain"/>
</dbReference>
<dbReference type="PROSITE" id="PS01178">
    <property type="entry name" value="ANAPHYLATOXIN_2"/>
    <property type="match status" value="1"/>
</dbReference>
<evidence type="ECO:0000256" key="3">
    <source>
        <dbReference type="ARBA" id="ARBA00022966"/>
    </source>
</evidence>
<dbReference type="InterPro" id="IPR011625">
    <property type="entry name" value="A2M_N_BRD"/>
</dbReference>
<dbReference type="Pfam" id="PF21308">
    <property type="entry name" value="C3_CUB2"/>
    <property type="match status" value="1"/>
</dbReference>
<dbReference type="Gene3D" id="2.60.40.690">
    <property type="entry name" value="Alpha-macroglobulin, receptor-binding domain"/>
    <property type="match status" value="1"/>
</dbReference>
<dbReference type="Gene3D" id="2.40.50.120">
    <property type="match status" value="1"/>
</dbReference>
<dbReference type="Pfam" id="PF07703">
    <property type="entry name" value="A2M_BRD"/>
    <property type="match status" value="1"/>
</dbReference>
<dbReference type="SMART" id="SM00104">
    <property type="entry name" value="ANATO"/>
    <property type="match status" value="1"/>
</dbReference>
<dbReference type="CDD" id="cd00017">
    <property type="entry name" value="ANATO"/>
    <property type="match status" value="1"/>
</dbReference>
<dbReference type="Pfam" id="PF07678">
    <property type="entry name" value="TED_complement"/>
    <property type="match status" value="1"/>
</dbReference>
<dbReference type="InterPro" id="IPR013783">
    <property type="entry name" value="Ig-like_fold"/>
</dbReference>
<dbReference type="SMART" id="SM01359">
    <property type="entry name" value="A2M_N_2"/>
    <property type="match status" value="1"/>
</dbReference>
<dbReference type="InterPro" id="IPR019742">
    <property type="entry name" value="MacrogloblnA2_CS"/>
</dbReference>
<dbReference type="GO" id="GO:0004866">
    <property type="term" value="F:endopeptidase inhibitor activity"/>
    <property type="evidence" value="ECO:0007669"/>
    <property type="project" value="InterPro"/>
</dbReference>
<dbReference type="FunFam" id="2.60.40.10:FF:000155">
    <property type="entry name" value="complement C3 isoform X1"/>
    <property type="match status" value="1"/>
</dbReference>
<dbReference type="InterPro" id="IPR000020">
    <property type="entry name" value="Anaphylatoxin/fibulin"/>
</dbReference>
<evidence type="ECO:0000313" key="7">
    <source>
        <dbReference type="EMBL" id="CAH2272772.1"/>
    </source>
</evidence>
<keyword evidence="8" id="KW-1185">Reference proteome</keyword>
<dbReference type="PROSITE" id="PS50189">
    <property type="entry name" value="NTR"/>
    <property type="match status" value="1"/>
</dbReference>
<keyword evidence="4" id="KW-1015">Disulfide bond</keyword>
<dbReference type="Pfam" id="PF17791">
    <property type="entry name" value="MG3"/>
    <property type="match status" value="1"/>
</dbReference>